<dbReference type="AlphaFoldDB" id="A0A4Y7PNY6"/>
<feature type="compositionally biased region" description="Polar residues" evidence="1">
    <location>
        <begin position="323"/>
        <end position="333"/>
    </location>
</feature>
<feature type="transmembrane region" description="Helical" evidence="2">
    <location>
        <begin position="222"/>
        <end position="245"/>
    </location>
</feature>
<gene>
    <name evidence="4" type="ORF">BD410DRAFT_843850</name>
</gene>
<evidence type="ECO:0000313" key="4">
    <source>
        <dbReference type="EMBL" id="TDL17153.1"/>
    </source>
</evidence>
<keyword evidence="2" id="KW-0812">Transmembrane</keyword>
<feature type="region of interest" description="Disordered" evidence="1">
    <location>
        <begin position="390"/>
        <end position="439"/>
    </location>
</feature>
<evidence type="ECO:0000256" key="1">
    <source>
        <dbReference type="SAM" id="MobiDB-lite"/>
    </source>
</evidence>
<feature type="transmembrane region" description="Helical" evidence="2">
    <location>
        <begin position="157"/>
        <end position="177"/>
    </location>
</feature>
<evidence type="ECO:0000259" key="3">
    <source>
        <dbReference type="Pfam" id="PF20151"/>
    </source>
</evidence>
<feature type="compositionally biased region" description="Basic and acidic residues" evidence="1">
    <location>
        <begin position="605"/>
        <end position="622"/>
    </location>
</feature>
<organism evidence="4 5">
    <name type="scientific">Rickenella mellea</name>
    <dbReference type="NCBI Taxonomy" id="50990"/>
    <lineage>
        <taxon>Eukaryota</taxon>
        <taxon>Fungi</taxon>
        <taxon>Dikarya</taxon>
        <taxon>Basidiomycota</taxon>
        <taxon>Agaricomycotina</taxon>
        <taxon>Agaricomycetes</taxon>
        <taxon>Hymenochaetales</taxon>
        <taxon>Rickenellaceae</taxon>
        <taxon>Rickenella</taxon>
    </lineage>
</organism>
<keyword evidence="2" id="KW-0472">Membrane</keyword>
<dbReference type="InterPro" id="IPR045340">
    <property type="entry name" value="DUF6533"/>
</dbReference>
<dbReference type="VEuPathDB" id="FungiDB:BD410DRAFT_843850"/>
<evidence type="ECO:0000256" key="2">
    <source>
        <dbReference type="SAM" id="Phobius"/>
    </source>
</evidence>
<feature type="domain" description="DUF6533" evidence="3">
    <location>
        <begin position="38"/>
        <end position="101"/>
    </location>
</feature>
<dbReference type="EMBL" id="ML170227">
    <property type="protein sequence ID" value="TDL17153.1"/>
    <property type="molecule type" value="Genomic_DNA"/>
</dbReference>
<evidence type="ECO:0000313" key="5">
    <source>
        <dbReference type="Proteomes" id="UP000294933"/>
    </source>
</evidence>
<feature type="compositionally biased region" description="Gly residues" evidence="1">
    <location>
        <begin position="408"/>
        <end position="424"/>
    </location>
</feature>
<keyword evidence="5" id="KW-1185">Reference proteome</keyword>
<feature type="transmembrane region" description="Helical" evidence="2">
    <location>
        <begin position="118"/>
        <end position="137"/>
    </location>
</feature>
<dbReference type="Pfam" id="PF20151">
    <property type="entry name" value="DUF6533"/>
    <property type="match status" value="1"/>
</dbReference>
<reference evidence="4 5" key="1">
    <citation type="submission" date="2018-06" db="EMBL/GenBank/DDBJ databases">
        <title>A transcriptomic atlas of mushroom development highlights an independent origin of complex multicellularity.</title>
        <authorList>
            <consortium name="DOE Joint Genome Institute"/>
            <person name="Krizsan K."/>
            <person name="Almasi E."/>
            <person name="Merenyi Z."/>
            <person name="Sahu N."/>
            <person name="Viragh M."/>
            <person name="Koszo T."/>
            <person name="Mondo S."/>
            <person name="Kiss B."/>
            <person name="Balint B."/>
            <person name="Kues U."/>
            <person name="Barry K."/>
            <person name="Hegedus J.C."/>
            <person name="Henrissat B."/>
            <person name="Johnson J."/>
            <person name="Lipzen A."/>
            <person name="Ohm R."/>
            <person name="Nagy I."/>
            <person name="Pangilinan J."/>
            <person name="Yan J."/>
            <person name="Xiong Y."/>
            <person name="Grigoriev I.V."/>
            <person name="Hibbett D.S."/>
            <person name="Nagy L.G."/>
        </authorList>
    </citation>
    <scope>NUCLEOTIDE SEQUENCE [LARGE SCALE GENOMIC DNA]</scope>
    <source>
        <strain evidence="4 5">SZMC22713</strain>
    </source>
</reference>
<name>A0A4Y7PNY6_9AGAM</name>
<dbReference type="Proteomes" id="UP000294933">
    <property type="component" value="Unassembled WGS sequence"/>
</dbReference>
<sequence>MTLKAADEVDDLPEDFNHARITHMAEAAIERLLTSTMVSLSATVVLAYDTILTIPDEVSYEMGVVLCVNQRHEKPDQLEYIWFSKWSVGKLLYIAGRYPVLAFFLLDEIYEVKYWGPNAYNISILISYTFMTIGIPYSDVPNGSEKLAEAILTKLGFASLMIYDGLMFILILIRTFHEGRKTRARILTILFRDGMIYYTVIFALSAVNLLKATSPDQFKGSLIGSLAPTLLAAQSIGASHIILNLRKYAYRSQMLTSVQLTSIRYSERRTILDEFMFSQATAPDDNELRSLSLDDAGSFPGGLHTKKSRPRSHPHSNRLAVIHTNNPAPTNTPFKLVTNPRTPPPKNDDTPCRDEAAFPVAPAPALPLVTVTVDVDNGVVGVGVNIGVVNDDKDDASDADGGLTDGADSGGGTVLNPPVGGGDAGDGEGGGEGEPGPGVKMEVTTVVNVVVMGWGGCVLVCLLSRFISHRVEEGETYPYPYPYPYRKAKMLVDPTPRVAGYGGNGNAQQAEGEKGRRETLCQHILPSGAASQSRWDPTSSWTRGTGKRLTCRCMELDERWDVHSGAASRLSSRRRTLKDAVDGAVDSVPLSGDLRENDSGNGDEDEKRLSPEQQFRLHQEAT</sequence>
<proteinExistence type="predicted"/>
<feature type="region of interest" description="Disordered" evidence="1">
    <location>
        <begin position="321"/>
        <end position="351"/>
    </location>
</feature>
<feature type="transmembrane region" description="Helical" evidence="2">
    <location>
        <begin position="189"/>
        <end position="210"/>
    </location>
</feature>
<feature type="region of interest" description="Disordered" evidence="1">
    <location>
        <begin position="564"/>
        <end position="622"/>
    </location>
</feature>
<keyword evidence="2" id="KW-1133">Transmembrane helix</keyword>
<accession>A0A4Y7PNY6</accession>
<protein>
    <recommendedName>
        <fullName evidence="3">DUF6533 domain-containing protein</fullName>
    </recommendedName>
</protein>